<dbReference type="Proteomes" id="UP000236161">
    <property type="component" value="Unassembled WGS sequence"/>
</dbReference>
<keyword evidence="1" id="KW-0175">Coiled coil</keyword>
<protein>
    <submittedName>
        <fullName evidence="2">Transcription factor bHLH115</fullName>
    </submittedName>
</protein>
<gene>
    <name evidence="2" type="primary">BHLH115</name>
    <name evidence="2" type="ORF">AXF42_Ash004974</name>
</gene>
<name>A0A2I0B839_9ASPA</name>
<dbReference type="EMBL" id="KZ451906">
    <property type="protein sequence ID" value="PKA63962.1"/>
    <property type="molecule type" value="Genomic_DNA"/>
</dbReference>
<proteinExistence type="predicted"/>
<dbReference type="PANTHER" id="PTHR46133">
    <property type="entry name" value="BHLH TRANSCRIPTION FACTOR"/>
    <property type="match status" value="1"/>
</dbReference>
<dbReference type="InterPro" id="IPR044818">
    <property type="entry name" value="ILR3-like"/>
</dbReference>
<dbReference type="GO" id="GO:0003700">
    <property type="term" value="F:DNA-binding transcription factor activity"/>
    <property type="evidence" value="ECO:0007669"/>
    <property type="project" value="InterPro"/>
</dbReference>
<organism evidence="2 3">
    <name type="scientific">Apostasia shenzhenica</name>
    <dbReference type="NCBI Taxonomy" id="1088818"/>
    <lineage>
        <taxon>Eukaryota</taxon>
        <taxon>Viridiplantae</taxon>
        <taxon>Streptophyta</taxon>
        <taxon>Embryophyta</taxon>
        <taxon>Tracheophyta</taxon>
        <taxon>Spermatophyta</taxon>
        <taxon>Magnoliopsida</taxon>
        <taxon>Liliopsida</taxon>
        <taxon>Asparagales</taxon>
        <taxon>Orchidaceae</taxon>
        <taxon>Apostasioideae</taxon>
        <taxon>Apostasia</taxon>
    </lineage>
</organism>
<evidence type="ECO:0000313" key="3">
    <source>
        <dbReference type="Proteomes" id="UP000236161"/>
    </source>
</evidence>
<keyword evidence="3" id="KW-1185">Reference proteome</keyword>
<dbReference type="OrthoDB" id="515493at2759"/>
<accession>A0A2I0B839</accession>
<dbReference type="AlphaFoldDB" id="A0A2I0B839"/>
<evidence type="ECO:0000313" key="2">
    <source>
        <dbReference type="EMBL" id="PKA63962.1"/>
    </source>
</evidence>
<dbReference type="STRING" id="1088818.A0A2I0B839"/>
<evidence type="ECO:0000256" key="1">
    <source>
        <dbReference type="SAM" id="Coils"/>
    </source>
</evidence>
<dbReference type="GO" id="GO:0046983">
    <property type="term" value="F:protein dimerization activity"/>
    <property type="evidence" value="ECO:0007669"/>
    <property type="project" value="InterPro"/>
</dbReference>
<dbReference type="PANTHER" id="PTHR46133:SF8">
    <property type="entry name" value="TRANSCRIPTION FACTOR ILR3-LIKE"/>
    <property type="match status" value="1"/>
</dbReference>
<sequence length="239" mass="26735">MASCQCQSQSNAGGWILDYGLGDEVPSADFIWASTSVDDPAVAVGELFAFDPILKDAQSVDNASLKKRTRVEVCCTTRAKATREKMRRDRLNDRHVGITYGHSGVDVRNILFLIRVDVYCQLRLEALELKESNEALKSTVKILKISDLQEEKSELRDEKLKLKAEKARMEQMIKSLQMAAPPFIPRSSAASPIAFQSPYHLYCSKTLPYSSYPPPAVWQWIPPAALDISQDHVLRPPVA</sequence>
<dbReference type="GO" id="GO:0006879">
    <property type="term" value="P:intracellular iron ion homeostasis"/>
    <property type="evidence" value="ECO:0007669"/>
    <property type="project" value="InterPro"/>
</dbReference>
<reference evidence="2 3" key="1">
    <citation type="journal article" date="2017" name="Nature">
        <title>The Apostasia genome and the evolution of orchids.</title>
        <authorList>
            <person name="Zhang G.Q."/>
            <person name="Liu K.W."/>
            <person name="Li Z."/>
            <person name="Lohaus R."/>
            <person name="Hsiao Y.Y."/>
            <person name="Niu S.C."/>
            <person name="Wang J.Y."/>
            <person name="Lin Y.C."/>
            <person name="Xu Q."/>
            <person name="Chen L.J."/>
            <person name="Yoshida K."/>
            <person name="Fujiwara S."/>
            <person name="Wang Z.W."/>
            <person name="Zhang Y.Q."/>
            <person name="Mitsuda N."/>
            <person name="Wang M."/>
            <person name="Liu G.H."/>
            <person name="Pecoraro L."/>
            <person name="Huang H.X."/>
            <person name="Xiao X.J."/>
            <person name="Lin M."/>
            <person name="Wu X.Y."/>
            <person name="Wu W.L."/>
            <person name="Chen Y.Y."/>
            <person name="Chang S.B."/>
            <person name="Sakamoto S."/>
            <person name="Ohme-Takagi M."/>
            <person name="Yagi M."/>
            <person name="Zeng S.J."/>
            <person name="Shen C.Y."/>
            <person name="Yeh C.M."/>
            <person name="Luo Y.B."/>
            <person name="Tsai W.C."/>
            <person name="Van de Peer Y."/>
            <person name="Liu Z.J."/>
        </authorList>
    </citation>
    <scope>NUCLEOTIDE SEQUENCE [LARGE SCALE GENOMIC DNA]</scope>
    <source>
        <strain evidence="3">cv. Shenzhen</strain>
        <tissue evidence="2">Stem</tissue>
    </source>
</reference>
<feature type="coiled-coil region" evidence="1">
    <location>
        <begin position="145"/>
        <end position="179"/>
    </location>
</feature>